<evidence type="ECO:0000256" key="3">
    <source>
        <dbReference type="ARBA" id="ARBA00022528"/>
    </source>
</evidence>
<accession>A0A445BGG3</accession>
<evidence type="ECO:0000256" key="12">
    <source>
        <dbReference type="ARBA" id="ARBA00039024"/>
    </source>
</evidence>
<dbReference type="EC" id="2.7.1.182" evidence="12"/>
<dbReference type="STRING" id="3818.A0A445BGG3"/>
<dbReference type="GO" id="GO:0010276">
    <property type="term" value="F:phytol kinase activity"/>
    <property type="evidence" value="ECO:0007669"/>
    <property type="project" value="UniProtKB-EC"/>
</dbReference>
<evidence type="ECO:0000313" key="15">
    <source>
        <dbReference type="EMBL" id="RYR37768.1"/>
    </source>
</evidence>
<dbReference type="AlphaFoldDB" id="A0A445BGG3"/>
<dbReference type="GO" id="GO:0031969">
    <property type="term" value="C:chloroplast membrane"/>
    <property type="evidence" value="ECO:0007669"/>
    <property type="project" value="UniProtKB-SubCell"/>
</dbReference>
<evidence type="ECO:0000256" key="2">
    <source>
        <dbReference type="ARBA" id="ARBA00010794"/>
    </source>
</evidence>
<evidence type="ECO:0000256" key="6">
    <source>
        <dbReference type="ARBA" id="ARBA00022692"/>
    </source>
</evidence>
<keyword evidence="6 14" id="KW-0812">Transmembrane</keyword>
<protein>
    <recommendedName>
        <fullName evidence="12">phytol kinase</fullName>
        <ecNumber evidence="12">2.7.1.182</ecNumber>
    </recommendedName>
</protein>
<sequence>MTLTSLTLSSNHHHLLPFSSVRHCRRHHQLRTSDTTLFAPPQHWNNNNNSSSLSFVKQTTTKDTSHNNVRFLCSPPPLLAVPVSLSQRVSRFVVPRGVPVDDLFYNGGATVAVLGGAYALVSAFDALTHRNILNQKAGPYNVRFAFSSFLANFQDSNSTEARYFAAFVPFVNLLRLLVNGLSLASDEGLIKSVTREGDPKELLRGPLYYVLMLMLCALVFWRESPIGVVSLAMMCGGDATNLANSDFGVADILGRRFGSMKIPYNQKKSWAGSISMLVFGFLVSIGMLYYYSVAGLMQLNWESTVSRVAVVSLVATIVESLPVTKVVDDNISVPLATMAVASFTFSH</sequence>
<evidence type="ECO:0000256" key="7">
    <source>
        <dbReference type="ARBA" id="ARBA00022777"/>
    </source>
</evidence>
<keyword evidence="8" id="KW-0809">Transit peptide</keyword>
<dbReference type="PANTHER" id="PTHR32523:SF8">
    <property type="entry name" value="DOLICHOL KINASE"/>
    <property type="match status" value="1"/>
</dbReference>
<evidence type="ECO:0000313" key="16">
    <source>
        <dbReference type="Proteomes" id="UP000289738"/>
    </source>
</evidence>
<organism evidence="15 16">
    <name type="scientific">Arachis hypogaea</name>
    <name type="common">Peanut</name>
    <dbReference type="NCBI Taxonomy" id="3818"/>
    <lineage>
        <taxon>Eukaryota</taxon>
        <taxon>Viridiplantae</taxon>
        <taxon>Streptophyta</taxon>
        <taxon>Embryophyta</taxon>
        <taxon>Tracheophyta</taxon>
        <taxon>Spermatophyta</taxon>
        <taxon>Magnoliopsida</taxon>
        <taxon>eudicotyledons</taxon>
        <taxon>Gunneridae</taxon>
        <taxon>Pentapetalae</taxon>
        <taxon>rosids</taxon>
        <taxon>fabids</taxon>
        <taxon>Fabales</taxon>
        <taxon>Fabaceae</taxon>
        <taxon>Papilionoideae</taxon>
        <taxon>50 kb inversion clade</taxon>
        <taxon>dalbergioids sensu lato</taxon>
        <taxon>Dalbergieae</taxon>
        <taxon>Pterocarpus clade</taxon>
        <taxon>Arachis</taxon>
    </lineage>
</organism>
<comment type="subcellular location">
    <subcellularLocation>
        <location evidence="1">Plastid</location>
        <location evidence="1">Chloroplast membrane</location>
        <topology evidence="1">Multi-pass membrane protein</topology>
    </subcellularLocation>
</comment>
<keyword evidence="9 14" id="KW-1133">Transmembrane helix</keyword>
<dbReference type="GO" id="GO:0010189">
    <property type="term" value="P:vitamin E biosynthetic process"/>
    <property type="evidence" value="ECO:0007669"/>
    <property type="project" value="TreeGrafter"/>
</dbReference>
<comment type="similarity">
    <text evidence="2">Belongs to the polyprenol kinase family.</text>
</comment>
<evidence type="ECO:0000256" key="14">
    <source>
        <dbReference type="SAM" id="Phobius"/>
    </source>
</evidence>
<dbReference type="Proteomes" id="UP000289738">
    <property type="component" value="Chromosome A09"/>
</dbReference>
<evidence type="ECO:0000256" key="9">
    <source>
        <dbReference type="ARBA" id="ARBA00022989"/>
    </source>
</evidence>
<evidence type="ECO:0000256" key="11">
    <source>
        <dbReference type="ARBA" id="ARBA00024015"/>
    </source>
</evidence>
<comment type="catalytic activity">
    <reaction evidence="13">
        <text>phytol + CTP = phytyl phosphate + CDP + H(+)</text>
        <dbReference type="Rhea" id="RHEA:38055"/>
        <dbReference type="ChEBI" id="CHEBI:15378"/>
        <dbReference type="ChEBI" id="CHEBI:17327"/>
        <dbReference type="ChEBI" id="CHEBI:37563"/>
        <dbReference type="ChEBI" id="CHEBI:58069"/>
        <dbReference type="ChEBI" id="CHEBI:75483"/>
        <dbReference type="EC" id="2.7.1.182"/>
    </reaction>
</comment>
<evidence type="ECO:0000256" key="8">
    <source>
        <dbReference type="ARBA" id="ARBA00022946"/>
    </source>
</evidence>
<keyword evidence="4" id="KW-0934">Plastid</keyword>
<proteinExistence type="inferred from homology"/>
<name>A0A445BGG3_ARAHY</name>
<keyword evidence="7" id="KW-0418">Kinase</keyword>
<evidence type="ECO:0000256" key="10">
    <source>
        <dbReference type="ARBA" id="ARBA00023136"/>
    </source>
</evidence>
<dbReference type="EMBL" id="SDMP01000009">
    <property type="protein sequence ID" value="RYR37768.1"/>
    <property type="molecule type" value="Genomic_DNA"/>
</dbReference>
<evidence type="ECO:0000256" key="4">
    <source>
        <dbReference type="ARBA" id="ARBA00022640"/>
    </source>
</evidence>
<comment type="caution">
    <text evidence="15">The sequence shown here is derived from an EMBL/GenBank/DDBJ whole genome shotgun (WGS) entry which is preliminary data.</text>
</comment>
<feature type="transmembrane region" description="Helical" evidence="14">
    <location>
        <begin position="270"/>
        <end position="291"/>
    </location>
</feature>
<evidence type="ECO:0000256" key="1">
    <source>
        <dbReference type="ARBA" id="ARBA00004508"/>
    </source>
</evidence>
<evidence type="ECO:0000256" key="5">
    <source>
        <dbReference type="ARBA" id="ARBA00022679"/>
    </source>
</evidence>
<reference evidence="15 16" key="1">
    <citation type="submission" date="2019-01" db="EMBL/GenBank/DDBJ databases">
        <title>Sequencing of cultivated peanut Arachis hypogaea provides insights into genome evolution and oil improvement.</title>
        <authorList>
            <person name="Chen X."/>
        </authorList>
    </citation>
    <scope>NUCLEOTIDE SEQUENCE [LARGE SCALE GENOMIC DNA]</scope>
    <source>
        <strain evidence="16">cv. Fuhuasheng</strain>
        <tissue evidence="15">Leaves</tissue>
    </source>
</reference>
<keyword evidence="16" id="KW-1185">Reference proteome</keyword>
<keyword evidence="5" id="KW-0808">Transferase</keyword>
<dbReference type="PANTHER" id="PTHR32523">
    <property type="entry name" value="PHYTOL KINASE 1, CHLOROPLASTIC"/>
    <property type="match status" value="1"/>
</dbReference>
<keyword evidence="3" id="KW-0150">Chloroplast</keyword>
<comment type="pathway">
    <text evidence="11">Cofactor biosynthesis; tocopherol biosynthesis.</text>
</comment>
<keyword evidence="10 14" id="KW-0472">Membrane</keyword>
<evidence type="ECO:0000256" key="13">
    <source>
        <dbReference type="ARBA" id="ARBA00048889"/>
    </source>
</evidence>
<gene>
    <name evidence="15" type="ORF">Ahy_A09g042656</name>
</gene>
<dbReference type="InterPro" id="IPR039606">
    <property type="entry name" value="Phytol/farnesol_kinase"/>
</dbReference>
<feature type="transmembrane region" description="Helical" evidence="14">
    <location>
        <begin position="205"/>
        <end position="221"/>
    </location>
</feature>